<gene>
    <name evidence="2" type="ORF">D3877_08590</name>
</gene>
<dbReference type="EMBL" id="QYUL01000001">
    <property type="protein sequence ID" value="RJF84563.1"/>
    <property type="molecule type" value="Genomic_DNA"/>
</dbReference>
<name>A0A418W3F9_9PROT</name>
<reference evidence="2 3" key="1">
    <citation type="submission" date="2018-09" db="EMBL/GenBank/DDBJ databases">
        <authorList>
            <person name="Zhu H."/>
        </authorList>
    </citation>
    <scope>NUCLEOTIDE SEQUENCE [LARGE SCALE GENOMIC DNA]</scope>
    <source>
        <strain evidence="2 3">K2W22B-5</strain>
    </source>
</reference>
<feature type="domain" description="AAA+ ATPase" evidence="1">
    <location>
        <begin position="41"/>
        <end position="230"/>
    </location>
</feature>
<dbReference type="GO" id="GO:0005524">
    <property type="term" value="F:ATP binding"/>
    <property type="evidence" value="ECO:0007669"/>
    <property type="project" value="InterPro"/>
</dbReference>
<dbReference type="InterPro" id="IPR011704">
    <property type="entry name" value="ATPase_dyneun-rel_AAA"/>
</dbReference>
<dbReference type="InterPro" id="IPR003593">
    <property type="entry name" value="AAA+_ATPase"/>
</dbReference>
<dbReference type="RefSeq" id="WP_119830211.1">
    <property type="nucleotide sequence ID" value="NZ_QYUL01000001.1"/>
</dbReference>
<evidence type="ECO:0000313" key="3">
    <source>
        <dbReference type="Proteomes" id="UP000283458"/>
    </source>
</evidence>
<dbReference type="SUPFAM" id="SSF52540">
    <property type="entry name" value="P-loop containing nucleoside triphosphate hydrolases"/>
    <property type="match status" value="1"/>
</dbReference>
<protein>
    <submittedName>
        <fullName evidence="2">MoxR family ATPase</fullName>
    </submittedName>
</protein>
<dbReference type="Gene3D" id="3.40.50.300">
    <property type="entry name" value="P-loop containing nucleotide triphosphate hydrolases"/>
    <property type="match status" value="1"/>
</dbReference>
<evidence type="ECO:0000313" key="2">
    <source>
        <dbReference type="EMBL" id="RJF84563.1"/>
    </source>
</evidence>
<dbReference type="Pfam" id="PF07728">
    <property type="entry name" value="AAA_5"/>
    <property type="match status" value="1"/>
</dbReference>
<evidence type="ECO:0000259" key="1">
    <source>
        <dbReference type="SMART" id="SM00382"/>
    </source>
</evidence>
<accession>A0A418W3F9</accession>
<dbReference type="AlphaFoldDB" id="A0A418W3F9"/>
<dbReference type="InterPro" id="IPR027417">
    <property type="entry name" value="P-loop_NTPase"/>
</dbReference>
<keyword evidence="3" id="KW-1185">Reference proteome</keyword>
<comment type="caution">
    <text evidence="2">The sequence shown here is derived from an EMBL/GenBank/DDBJ whole genome shotgun (WGS) entry which is preliminary data.</text>
</comment>
<organism evidence="2 3">
    <name type="scientific">Azospirillum cavernae</name>
    <dbReference type="NCBI Taxonomy" id="2320860"/>
    <lineage>
        <taxon>Bacteria</taxon>
        <taxon>Pseudomonadati</taxon>
        <taxon>Pseudomonadota</taxon>
        <taxon>Alphaproteobacteria</taxon>
        <taxon>Rhodospirillales</taxon>
        <taxon>Azospirillaceae</taxon>
        <taxon>Azospirillum</taxon>
    </lineage>
</organism>
<dbReference type="SMART" id="SM00382">
    <property type="entry name" value="AAA"/>
    <property type="match status" value="1"/>
</dbReference>
<dbReference type="Proteomes" id="UP000283458">
    <property type="component" value="Unassembled WGS sequence"/>
</dbReference>
<dbReference type="CDD" id="cd00009">
    <property type="entry name" value="AAA"/>
    <property type="match status" value="1"/>
</dbReference>
<dbReference type="GO" id="GO:0016887">
    <property type="term" value="F:ATP hydrolysis activity"/>
    <property type="evidence" value="ECO:0007669"/>
    <property type="project" value="InterPro"/>
</dbReference>
<sequence length="320" mass="34524">MKFLTIAPKHAVSLTTPPGLPEQVHVFDQPSIDAINAAMAARRPLLVRGEPGIGKSQLARAAAKELGRVYVQHVVDARSEARDLLWRLDAVERLAEAQLAGALREDVQTVRNRLAIANHLRPGPLWWAFNWDDAMARAAGSGTPPPHRQNGDDPANGCVVLIDEIDKAEPEFPNGLLEALGSSVFAPPGLDAPVTVSGVAPLVIITSNEERALPDAFLRRCLVLCLELPTETAALIAHLVERGRAHFPAAADGLLLKAAEQLAADRARAVANHWSPLPGQAEYLDLIRAVLELARDDPERQEAVMDRIAGYVLKKHVGAV</sequence>
<proteinExistence type="predicted"/>
<dbReference type="OrthoDB" id="9783370at2"/>